<name>G9ZI16_9GAMM</name>
<accession>G9ZI16</accession>
<evidence type="ECO:0000313" key="2">
    <source>
        <dbReference type="Proteomes" id="UP000004750"/>
    </source>
</evidence>
<dbReference type="HOGENOM" id="CLU_1381942_0_0_6"/>
<evidence type="ECO:0000313" key="1">
    <source>
        <dbReference type="EMBL" id="EHM52259.1"/>
    </source>
</evidence>
<protein>
    <submittedName>
        <fullName evidence="1">Uncharacterized protein</fullName>
    </submittedName>
</protein>
<gene>
    <name evidence="1" type="ORF">HMPREF9080_02426</name>
</gene>
<proteinExistence type="predicted"/>
<comment type="caution">
    <text evidence="1">The sequence shown here is derived from an EMBL/GenBank/DDBJ whole genome shotgun (WGS) entry which is preliminary data.</text>
</comment>
<dbReference type="AlphaFoldDB" id="G9ZI16"/>
<reference evidence="1 2" key="1">
    <citation type="submission" date="2011-08" db="EMBL/GenBank/DDBJ databases">
        <authorList>
            <person name="Weinstock G."/>
            <person name="Sodergren E."/>
            <person name="Clifton S."/>
            <person name="Fulton L."/>
            <person name="Fulton B."/>
            <person name="Courtney L."/>
            <person name="Fronick C."/>
            <person name="Harrison M."/>
            <person name="Strong C."/>
            <person name="Farmer C."/>
            <person name="Delahaunty K."/>
            <person name="Markovic C."/>
            <person name="Hall O."/>
            <person name="Minx P."/>
            <person name="Tomlinson C."/>
            <person name="Mitreva M."/>
            <person name="Hou S."/>
            <person name="Chen J."/>
            <person name="Wollam A."/>
            <person name="Pepin K.H."/>
            <person name="Johnson M."/>
            <person name="Bhonagiri V."/>
            <person name="Zhang X."/>
            <person name="Suruliraj S."/>
            <person name="Warren W."/>
            <person name="Chinwalla A."/>
            <person name="Mardis E.R."/>
            <person name="Wilson R.K."/>
        </authorList>
    </citation>
    <scope>NUCLEOTIDE SEQUENCE [LARGE SCALE GENOMIC DNA]</scope>
    <source>
        <strain evidence="1 2">F0432</strain>
    </source>
</reference>
<dbReference type="Proteomes" id="UP000004750">
    <property type="component" value="Unassembled WGS sequence"/>
</dbReference>
<dbReference type="STRING" id="797473.HMPREF9080_02426"/>
<sequence length="197" mass="20292">MGADVARAEVGWLHVNAVIKRGALVRRQGGQALAAGIEGGECLGAQVGVDGVAVVVVAAADEEVFETADGFAPVLQLDGVVVVSGGLARREGEIIQQRRFVGQFGGEEAVGRIVDGWGVRRERRAATDAPVIAALFEVTAGNGAVAAGLRRAVIAWCERERQALVFVVVGQTVAVKDKDAPRIVAAIDGRMGDTGGG</sequence>
<organism evidence="1 2">
    <name type="scientific">Cardiobacterium valvarum F0432</name>
    <dbReference type="NCBI Taxonomy" id="797473"/>
    <lineage>
        <taxon>Bacteria</taxon>
        <taxon>Pseudomonadati</taxon>
        <taxon>Pseudomonadota</taxon>
        <taxon>Gammaproteobacteria</taxon>
        <taxon>Cardiobacteriales</taxon>
        <taxon>Cardiobacteriaceae</taxon>
        <taxon>Cardiobacterium</taxon>
    </lineage>
</organism>
<dbReference type="EMBL" id="AGCM01000143">
    <property type="protein sequence ID" value="EHM52259.1"/>
    <property type="molecule type" value="Genomic_DNA"/>
</dbReference>